<gene>
    <name evidence="4" type="ORF">C5F51_12950</name>
</gene>
<reference evidence="4 5" key="1">
    <citation type="submission" date="2018-02" db="EMBL/GenBank/DDBJ databases">
        <title>8 Nocardia nova and 1 Nocardia cyriacigeorgica strain used for evolution to TMP-SMX.</title>
        <authorList>
            <person name="Mehta H."/>
            <person name="Weng J."/>
            <person name="Shamoo Y."/>
        </authorList>
    </citation>
    <scope>NUCLEOTIDE SEQUENCE [LARGE SCALE GENOMIC DNA]</scope>
    <source>
        <strain evidence="4 5">BAA2227</strain>
    </source>
</reference>
<sequence>MKNARIVPALLAAGATVAVLTAAAPATFAAPDTGSASGSGGSSCGPRSPADQRFLSDYAEDDDTCSGQDSAIQLAQAECNWLRAYGNSAHNQIVLAEKSRGAVKYPYIFLDAAITAYCPQYEL</sequence>
<feature type="chain" id="PRO_5015676549" evidence="2">
    <location>
        <begin position="30"/>
        <end position="123"/>
    </location>
</feature>
<dbReference type="InterPro" id="IPR007969">
    <property type="entry name" value="DUF732"/>
</dbReference>
<evidence type="ECO:0000259" key="3">
    <source>
        <dbReference type="Pfam" id="PF05305"/>
    </source>
</evidence>
<evidence type="ECO:0000313" key="4">
    <source>
        <dbReference type="EMBL" id="PPJ29329.1"/>
    </source>
</evidence>
<protein>
    <submittedName>
        <fullName evidence="4">DUF732 domain-containing protein</fullName>
    </submittedName>
</protein>
<dbReference type="RefSeq" id="WP_064923213.1">
    <property type="nucleotide sequence ID" value="NZ_JADLQW010000041.1"/>
</dbReference>
<keyword evidence="5" id="KW-1185">Reference proteome</keyword>
<proteinExistence type="predicted"/>
<evidence type="ECO:0000313" key="5">
    <source>
        <dbReference type="Proteomes" id="UP000238356"/>
    </source>
</evidence>
<dbReference type="Proteomes" id="UP000238356">
    <property type="component" value="Unassembled WGS sequence"/>
</dbReference>
<evidence type="ECO:0000256" key="2">
    <source>
        <dbReference type="SAM" id="SignalP"/>
    </source>
</evidence>
<dbReference type="AlphaFoldDB" id="A0A2S6A8H7"/>
<feature type="domain" description="DUF732" evidence="3">
    <location>
        <begin position="50"/>
        <end position="120"/>
    </location>
</feature>
<name>A0A2S6A8H7_9NOCA</name>
<organism evidence="4 5">
    <name type="scientific">Nocardia nova</name>
    <dbReference type="NCBI Taxonomy" id="37330"/>
    <lineage>
        <taxon>Bacteria</taxon>
        <taxon>Bacillati</taxon>
        <taxon>Actinomycetota</taxon>
        <taxon>Actinomycetes</taxon>
        <taxon>Mycobacteriales</taxon>
        <taxon>Nocardiaceae</taxon>
        <taxon>Nocardia</taxon>
    </lineage>
</organism>
<keyword evidence="2" id="KW-0732">Signal</keyword>
<feature type="region of interest" description="Disordered" evidence="1">
    <location>
        <begin position="31"/>
        <end position="53"/>
    </location>
</feature>
<dbReference type="EMBL" id="PSZD01000006">
    <property type="protein sequence ID" value="PPJ29329.1"/>
    <property type="molecule type" value="Genomic_DNA"/>
</dbReference>
<comment type="caution">
    <text evidence="4">The sequence shown here is derived from an EMBL/GenBank/DDBJ whole genome shotgun (WGS) entry which is preliminary data.</text>
</comment>
<evidence type="ECO:0000256" key="1">
    <source>
        <dbReference type="SAM" id="MobiDB-lite"/>
    </source>
</evidence>
<feature type="signal peptide" evidence="2">
    <location>
        <begin position="1"/>
        <end position="29"/>
    </location>
</feature>
<accession>A0A2S6A8H7</accession>
<dbReference type="Pfam" id="PF05305">
    <property type="entry name" value="DUF732"/>
    <property type="match status" value="1"/>
</dbReference>